<accession>A0A7C1E8U7</accession>
<dbReference type="PANTHER" id="PTHR39323:SF1">
    <property type="entry name" value="BLR1149 PROTEIN"/>
    <property type="match status" value="1"/>
</dbReference>
<dbReference type="CDD" id="cd07391">
    <property type="entry name" value="MPP_PF1019"/>
    <property type="match status" value="1"/>
</dbReference>
<dbReference type="InterPro" id="IPR024173">
    <property type="entry name" value="Pesterase_MJ0037-like"/>
</dbReference>
<proteinExistence type="predicted"/>
<comment type="caution">
    <text evidence="2">The sequence shown here is derived from an EMBL/GenBank/DDBJ whole genome shotgun (WGS) entry which is preliminary data.</text>
</comment>
<dbReference type="PIRSF" id="PIRSF000887">
    <property type="entry name" value="Pesterase_MJ0037"/>
    <property type="match status" value="1"/>
</dbReference>
<dbReference type="AlphaFoldDB" id="A0A7C1E8U7"/>
<sequence>MRITSDLYLLVGYPALYVKSVRAVVISDLHLGFESAVASEGIYLPRVQLKKAIDLVTNLSKITNAEKLIINGDLKHVFEKLTLQEREESTKLLSVAKDYFKEIVLVRGNHDNYISVVTSRFDIPIVEKLELNPETVALHGHTYEEEAQRYKYIVIGHEHPSLRIPDELGGVLRFPCFLLTPLRNGSTAIVLPAAGHYQTGNPVTLDENQYLSPLIKKQGIIGESVPYVVEYGKITLEFPRLSKLMLIS</sequence>
<dbReference type="InterPro" id="IPR004843">
    <property type="entry name" value="Calcineurin-like_PHP"/>
</dbReference>
<gene>
    <name evidence="2" type="ORF">ENO04_05340</name>
</gene>
<dbReference type="InterPro" id="IPR004376">
    <property type="entry name" value="Pesterase_MJ0037"/>
</dbReference>
<dbReference type="Gene3D" id="3.60.21.10">
    <property type="match status" value="1"/>
</dbReference>
<dbReference type="GO" id="GO:0016787">
    <property type="term" value="F:hydrolase activity"/>
    <property type="evidence" value="ECO:0007669"/>
    <property type="project" value="InterPro"/>
</dbReference>
<feature type="domain" description="Calcineurin-like phosphoesterase" evidence="1">
    <location>
        <begin position="22"/>
        <end position="121"/>
    </location>
</feature>
<dbReference type="SUPFAM" id="SSF56300">
    <property type="entry name" value="Metallo-dependent phosphatases"/>
    <property type="match status" value="1"/>
</dbReference>
<evidence type="ECO:0000259" key="1">
    <source>
        <dbReference type="Pfam" id="PF00149"/>
    </source>
</evidence>
<evidence type="ECO:0000313" key="2">
    <source>
        <dbReference type="EMBL" id="HDS11016.1"/>
    </source>
</evidence>
<name>A0A7C1E8U7_9CREN</name>
<reference evidence="2" key="1">
    <citation type="journal article" date="2020" name="mSystems">
        <title>Genome- and Community-Level Interaction Insights into Carbon Utilization and Element Cycling Functions of Hydrothermarchaeota in Hydrothermal Sediment.</title>
        <authorList>
            <person name="Zhou Z."/>
            <person name="Liu Y."/>
            <person name="Xu W."/>
            <person name="Pan J."/>
            <person name="Luo Z.H."/>
            <person name="Li M."/>
        </authorList>
    </citation>
    <scope>NUCLEOTIDE SEQUENCE [LARGE SCALE GENOMIC DNA]</scope>
    <source>
        <strain evidence="2">SpSt-123</strain>
    </source>
</reference>
<dbReference type="Pfam" id="PF00149">
    <property type="entry name" value="Metallophos"/>
    <property type="match status" value="1"/>
</dbReference>
<dbReference type="PANTHER" id="PTHR39323">
    <property type="entry name" value="BLR1149 PROTEIN"/>
    <property type="match status" value="1"/>
</dbReference>
<dbReference type="EMBL" id="DSDY01000161">
    <property type="protein sequence ID" value="HDS11016.1"/>
    <property type="molecule type" value="Genomic_DNA"/>
</dbReference>
<dbReference type="InterPro" id="IPR029052">
    <property type="entry name" value="Metallo-depent_PP-like"/>
</dbReference>
<dbReference type="NCBIfam" id="TIGR00024">
    <property type="entry name" value="SbcD_rel_arch"/>
    <property type="match status" value="1"/>
</dbReference>
<organism evidence="2">
    <name type="scientific">Fervidicoccus fontis</name>
    <dbReference type="NCBI Taxonomy" id="683846"/>
    <lineage>
        <taxon>Archaea</taxon>
        <taxon>Thermoproteota</taxon>
        <taxon>Thermoprotei</taxon>
        <taxon>Fervidicoccales</taxon>
        <taxon>Fervidicoccaceae</taxon>
        <taxon>Fervidicoccus</taxon>
    </lineage>
</organism>
<protein>
    <submittedName>
        <fullName evidence="2">Metallophosphoesterase</fullName>
    </submittedName>
</protein>